<evidence type="ECO:0000313" key="8">
    <source>
        <dbReference type="Proteomes" id="UP000298264"/>
    </source>
</evidence>
<protein>
    <submittedName>
        <fullName evidence="7">DUF86 domain-containing protein</fullName>
    </submittedName>
</protein>
<evidence type="ECO:0000256" key="5">
    <source>
        <dbReference type="ARBA" id="ARBA00022801"/>
    </source>
</evidence>
<dbReference type="GO" id="GO:0016787">
    <property type="term" value="F:hydrolase activity"/>
    <property type="evidence" value="ECO:0007669"/>
    <property type="project" value="UniProtKB-KW"/>
</dbReference>
<dbReference type="RefSeq" id="WP_135764944.1">
    <property type="nucleotide sequence ID" value="NZ_RQHV01000061.1"/>
</dbReference>
<dbReference type="GO" id="GO:0004540">
    <property type="term" value="F:RNA nuclease activity"/>
    <property type="evidence" value="ECO:0007669"/>
    <property type="project" value="InterPro"/>
</dbReference>
<organism evidence="7 8">
    <name type="scientific">Leptospira ilyithenensis</name>
    <dbReference type="NCBI Taxonomy" id="2484901"/>
    <lineage>
        <taxon>Bacteria</taxon>
        <taxon>Pseudomonadati</taxon>
        <taxon>Spirochaetota</taxon>
        <taxon>Spirochaetia</taxon>
        <taxon>Leptospirales</taxon>
        <taxon>Leptospiraceae</taxon>
        <taxon>Leptospira</taxon>
    </lineage>
</organism>
<dbReference type="InterPro" id="IPR037038">
    <property type="entry name" value="HepT-like_sf"/>
</dbReference>
<gene>
    <name evidence="7" type="ORF">EHS11_13580</name>
</gene>
<dbReference type="Proteomes" id="UP000298264">
    <property type="component" value="Unassembled WGS sequence"/>
</dbReference>
<dbReference type="InterPro" id="IPR051813">
    <property type="entry name" value="HepT_RNase_toxin"/>
</dbReference>
<evidence type="ECO:0000256" key="4">
    <source>
        <dbReference type="ARBA" id="ARBA00022741"/>
    </source>
</evidence>
<keyword evidence="8" id="KW-1185">Reference proteome</keyword>
<keyword evidence="2" id="KW-1277">Toxin-antitoxin system</keyword>
<comment type="similarity">
    <text evidence="6">Belongs to the HepT RNase toxin family.</text>
</comment>
<dbReference type="PANTHER" id="PTHR34139:SF1">
    <property type="entry name" value="RNASE MJ1380-RELATED"/>
    <property type="match status" value="1"/>
</dbReference>
<proteinExistence type="inferred from homology"/>
<dbReference type="Pfam" id="PF01934">
    <property type="entry name" value="HepT-like"/>
    <property type="match status" value="1"/>
</dbReference>
<dbReference type="EMBL" id="RQHV01000061">
    <property type="protein sequence ID" value="TGN07965.1"/>
    <property type="molecule type" value="Genomic_DNA"/>
</dbReference>
<evidence type="ECO:0000256" key="1">
    <source>
        <dbReference type="ARBA" id="ARBA00022553"/>
    </source>
</evidence>
<dbReference type="PANTHER" id="PTHR34139">
    <property type="entry name" value="UPF0331 PROTEIN MJ0127"/>
    <property type="match status" value="1"/>
</dbReference>
<keyword evidence="1" id="KW-0597">Phosphoprotein</keyword>
<comment type="caution">
    <text evidence="7">The sequence shown here is derived from an EMBL/GenBank/DDBJ whole genome shotgun (WGS) entry which is preliminary data.</text>
</comment>
<keyword evidence="4" id="KW-0547">Nucleotide-binding</keyword>
<keyword evidence="5" id="KW-0378">Hydrolase</keyword>
<dbReference type="OrthoDB" id="9810538at2"/>
<name>A0A4R9LK70_9LEPT</name>
<dbReference type="GO" id="GO:0110001">
    <property type="term" value="C:toxin-antitoxin complex"/>
    <property type="evidence" value="ECO:0007669"/>
    <property type="project" value="InterPro"/>
</dbReference>
<evidence type="ECO:0000256" key="3">
    <source>
        <dbReference type="ARBA" id="ARBA00022722"/>
    </source>
</evidence>
<dbReference type="AlphaFoldDB" id="A0A4R9LK70"/>
<dbReference type="GO" id="GO:0000166">
    <property type="term" value="F:nucleotide binding"/>
    <property type="evidence" value="ECO:0007669"/>
    <property type="project" value="UniProtKB-KW"/>
</dbReference>
<accession>A0A4R9LK70</accession>
<evidence type="ECO:0000256" key="2">
    <source>
        <dbReference type="ARBA" id="ARBA00022649"/>
    </source>
</evidence>
<reference evidence="7" key="1">
    <citation type="journal article" date="2019" name="PLoS Negl. Trop. Dis.">
        <title>Revisiting the worldwide diversity of Leptospira species in the environment.</title>
        <authorList>
            <person name="Vincent A.T."/>
            <person name="Schiettekatte O."/>
            <person name="Bourhy P."/>
            <person name="Veyrier F.J."/>
            <person name="Picardeau M."/>
        </authorList>
    </citation>
    <scope>NUCLEOTIDE SEQUENCE [LARGE SCALE GENOMIC DNA]</scope>
    <source>
        <strain evidence="7">201400974</strain>
    </source>
</reference>
<keyword evidence="3" id="KW-0540">Nuclease</keyword>
<dbReference type="Gene3D" id="1.20.120.580">
    <property type="entry name" value="bsu32300-like"/>
    <property type="match status" value="1"/>
</dbReference>
<dbReference type="InterPro" id="IPR008201">
    <property type="entry name" value="HepT-like"/>
</dbReference>
<evidence type="ECO:0000256" key="6">
    <source>
        <dbReference type="ARBA" id="ARBA00024207"/>
    </source>
</evidence>
<evidence type="ECO:0000313" key="7">
    <source>
        <dbReference type="EMBL" id="TGN07965.1"/>
    </source>
</evidence>
<sequence>MPRDVVILLDDILSAIDEIYQFLNGIDDLSQYKNDILRKRAVERDLEVIGEVVKKIPESIKSLNPDIEWRQIAGLRDFIAHGYFEIDDSIIWNTIENHLAPFRKRILEMRANLS</sequence>